<dbReference type="NCBIfam" id="NF038196">
    <property type="entry name" value="ferrodoxin_EFR1"/>
    <property type="match status" value="1"/>
</dbReference>
<dbReference type="GO" id="GO:0010181">
    <property type="term" value="F:FMN binding"/>
    <property type="evidence" value="ECO:0007669"/>
    <property type="project" value="InterPro"/>
</dbReference>
<dbReference type="InterPro" id="IPR008254">
    <property type="entry name" value="Flavodoxin/NO_synth"/>
</dbReference>
<dbReference type="EMBL" id="CP029487">
    <property type="protein sequence ID" value="QCT70535.1"/>
    <property type="molecule type" value="Genomic_DNA"/>
</dbReference>
<dbReference type="InterPro" id="IPR047964">
    <property type="entry name" value="EFR1-like"/>
</dbReference>
<dbReference type="SUPFAM" id="SSF54862">
    <property type="entry name" value="4Fe-4S ferredoxins"/>
    <property type="match status" value="1"/>
</dbReference>
<evidence type="ECO:0000313" key="6">
    <source>
        <dbReference type="EMBL" id="QCT70535.1"/>
    </source>
</evidence>
<feature type="domain" description="Flavodoxin-like" evidence="4">
    <location>
        <begin position="6"/>
        <end position="154"/>
    </location>
</feature>
<keyword evidence="1" id="KW-0479">Metal-binding</keyword>
<dbReference type="Pfam" id="PF13187">
    <property type="entry name" value="Fer4_9"/>
    <property type="match status" value="1"/>
</dbReference>
<dbReference type="InterPro" id="IPR026816">
    <property type="entry name" value="Flavodoxin_dom"/>
</dbReference>
<dbReference type="GO" id="GO:0046872">
    <property type="term" value="F:metal ion binding"/>
    <property type="evidence" value="ECO:0007669"/>
    <property type="project" value="UniProtKB-KW"/>
</dbReference>
<feature type="domain" description="4Fe-4S ferredoxin-type" evidence="5">
    <location>
        <begin position="232"/>
        <end position="252"/>
    </location>
</feature>
<evidence type="ECO:0000256" key="2">
    <source>
        <dbReference type="ARBA" id="ARBA00023004"/>
    </source>
</evidence>
<evidence type="ECO:0000259" key="4">
    <source>
        <dbReference type="PROSITE" id="PS50902"/>
    </source>
</evidence>
<dbReference type="InterPro" id="IPR017900">
    <property type="entry name" value="4Fe4S_Fe_S_CS"/>
</dbReference>
<dbReference type="Proteomes" id="UP000218387">
    <property type="component" value="Chromosome"/>
</dbReference>
<reference evidence="6 7" key="1">
    <citation type="submission" date="2018-05" db="EMBL/GenBank/DDBJ databases">
        <title>Genome comparison of Eubacterium sp.</title>
        <authorList>
            <person name="Feng Y."/>
            <person name="Sanchez-Andrea I."/>
            <person name="Stams A.J.M."/>
            <person name="De Vos W.M."/>
        </authorList>
    </citation>
    <scope>NUCLEOTIDE SEQUENCE [LARGE SCALE GENOMIC DNA]</scope>
    <source>
        <strain evidence="6 7">YI</strain>
    </source>
</reference>
<name>A0A4P9C7F1_EUBML</name>
<evidence type="ECO:0000259" key="5">
    <source>
        <dbReference type="PROSITE" id="PS51379"/>
    </source>
</evidence>
<proteinExistence type="predicted"/>
<keyword evidence="2" id="KW-0408">Iron</keyword>
<dbReference type="InterPro" id="IPR029039">
    <property type="entry name" value="Flavoprotein-like_sf"/>
</dbReference>
<dbReference type="Gene3D" id="3.40.50.360">
    <property type="match status" value="1"/>
</dbReference>
<dbReference type="PROSITE" id="PS00198">
    <property type="entry name" value="4FE4S_FER_1"/>
    <property type="match status" value="2"/>
</dbReference>
<accession>A0A4P9C7F1</accession>
<dbReference type="PANTHER" id="PTHR43122">
    <property type="entry name" value="FERREDOXIN SUBUNIT OF PYRUVATE:FLAVODOXIN OXIDOREDUCTASE-RELATED"/>
    <property type="match status" value="1"/>
</dbReference>
<evidence type="ECO:0000313" key="7">
    <source>
        <dbReference type="Proteomes" id="UP000218387"/>
    </source>
</evidence>
<dbReference type="PROSITE" id="PS51379">
    <property type="entry name" value="4FE4S_FER_2"/>
    <property type="match status" value="2"/>
</dbReference>
<dbReference type="GO" id="GO:0016651">
    <property type="term" value="F:oxidoreductase activity, acting on NAD(P)H"/>
    <property type="evidence" value="ECO:0007669"/>
    <property type="project" value="UniProtKB-ARBA"/>
</dbReference>
<dbReference type="PROSITE" id="PS50902">
    <property type="entry name" value="FLAVODOXIN_LIKE"/>
    <property type="match status" value="1"/>
</dbReference>
<dbReference type="SUPFAM" id="SSF52218">
    <property type="entry name" value="Flavoproteins"/>
    <property type="match status" value="1"/>
</dbReference>
<sequence length="275" mass="30584">MKFNRVWAVYFSATGTTQKLVTAVADNLSKKLEVPCESFDFTLPEERKAPKSFEADDLVVFGTPVYAGRVPNVLLKYLATLEGGGAAAVPLVLYGNRDYDDALIELRDILEKTGFHTLTAGAFIGEHSFSDLLAAGRPDEQDMEKAREFAGLTYEKAAAITNIQDVLPVHVKGAPAPYWGYYQPRDRKGTPVDIRKVKPLTSDACTDCKLCSEVCPMGSINRDDVRAYTGICIKCGACIKKCPVHARYYDDAGYLYHKHELEEGLKRRAEPEWFL</sequence>
<dbReference type="Pfam" id="PF12724">
    <property type="entry name" value="Flavodoxin_5"/>
    <property type="match status" value="1"/>
</dbReference>
<dbReference type="PANTHER" id="PTHR43122:SF1">
    <property type="entry name" value="IRON-SULFUR-BINDING PROTEIN"/>
    <property type="match status" value="1"/>
</dbReference>
<dbReference type="AlphaFoldDB" id="A0A4P9C7F1"/>
<dbReference type="InterPro" id="IPR017896">
    <property type="entry name" value="4Fe4S_Fe-S-bd"/>
</dbReference>
<dbReference type="KEGG" id="emt:CPZ25_004095"/>
<dbReference type="GO" id="GO:0051536">
    <property type="term" value="F:iron-sulfur cluster binding"/>
    <property type="evidence" value="ECO:0007669"/>
    <property type="project" value="UniProtKB-KW"/>
</dbReference>
<evidence type="ECO:0000256" key="3">
    <source>
        <dbReference type="ARBA" id="ARBA00023014"/>
    </source>
</evidence>
<dbReference type="Gene3D" id="3.30.70.20">
    <property type="match status" value="1"/>
</dbReference>
<keyword evidence="7" id="KW-1185">Reference proteome</keyword>
<protein>
    <submittedName>
        <fullName evidence="6">Ferredoxin</fullName>
    </submittedName>
</protein>
<evidence type="ECO:0000256" key="1">
    <source>
        <dbReference type="ARBA" id="ARBA00022723"/>
    </source>
</evidence>
<gene>
    <name evidence="6" type="ORF">CPZ25_004095</name>
</gene>
<keyword evidence="3" id="KW-0411">Iron-sulfur</keyword>
<dbReference type="RefSeq" id="WP_096919793.1">
    <property type="nucleotide sequence ID" value="NZ_CP029487.1"/>
</dbReference>
<organism evidence="6 7">
    <name type="scientific">Eubacterium maltosivorans</name>
    <dbReference type="NCBI Taxonomy" id="2041044"/>
    <lineage>
        <taxon>Bacteria</taxon>
        <taxon>Bacillati</taxon>
        <taxon>Bacillota</taxon>
        <taxon>Clostridia</taxon>
        <taxon>Eubacteriales</taxon>
        <taxon>Eubacteriaceae</taxon>
        <taxon>Eubacterium</taxon>
    </lineage>
</organism>
<feature type="domain" description="4Fe-4S ferredoxin-type" evidence="5">
    <location>
        <begin position="195"/>
        <end position="225"/>
    </location>
</feature>